<proteinExistence type="predicted"/>
<gene>
    <name evidence="1" type="ORF">LOK49_LG13G00246</name>
</gene>
<dbReference type="EMBL" id="CM045771">
    <property type="protein sequence ID" value="KAI7988294.1"/>
    <property type="molecule type" value="Genomic_DNA"/>
</dbReference>
<accession>A0ACC0FIY0</accession>
<sequence length="144" mass="16193">MNLLPLILRYFPLERAGLWRNGDSINSAPNWHLGWLSLDDCKVFLENSEVNLSEDSLVYLGSKSEKDVVYWAIDVSEVDSLVNELGSRQLCFVKLRTLMIATDWSDDGAMGDLAVAGHSSGTHQLNNLLDEKLRKTRVQLMNLA</sequence>
<keyword evidence="2" id="KW-1185">Reference proteome</keyword>
<organism evidence="1 2">
    <name type="scientific">Camellia lanceoleosa</name>
    <dbReference type="NCBI Taxonomy" id="1840588"/>
    <lineage>
        <taxon>Eukaryota</taxon>
        <taxon>Viridiplantae</taxon>
        <taxon>Streptophyta</taxon>
        <taxon>Embryophyta</taxon>
        <taxon>Tracheophyta</taxon>
        <taxon>Spermatophyta</taxon>
        <taxon>Magnoliopsida</taxon>
        <taxon>eudicotyledons</taxon>
        <taxon>Gunneridae</taxon>
        <taxon>Pentapetalae</taxon>
        <taxon>asterids</taxon>
        <taxon>Ericales</taxon>
        <taxon>Theaceae</taxon>
        <taxon>Camellia</taxon>
    </lineage>
</organism>
<comment type="caution">
    <text evidence="1">The sequence shown here is derived from an EMBL/GenBank/DDBJ whole genome shotgun (WGS) entry which is preliminary data.</text>
</comment>
<name>A0ACC0FIY0_9ERIC</name>
<dbReference type="Proteomes" id="UP001060215">
    <property type="component" value="Chromosome 14"/>
</dbReference>
<reference evidence="1 2" key="1">
    <citation type="journal article" date="2022" name="Plant J.">
        <title>Chromosome-level genome of Camellia lanceoleosa provides a valuable resource for understanding genome evolution and self-incompatibility.</title>
        <authorList>
            <person name="Gong W."/>
            <person name="Xiao S."/>
            <person name="Wang L."/>
            <person name="Liao Z."/>
            <person name="Chang Y."/>
            <person name="Mo W."/>
            <person name="Hu G."/>
            <person name="Li W."/>
            <person name="Zhao G."/>
            <person name="Zhu H."/>
            <person name="Hu X."/>
            <person name="Ji K."/>
            <person name="Xiang X."/>
            <person name="Song Q."/>
            <person name="Yuan D."/>
            <person name="Jin S."/>
            <person name="Zhang L."/>
        </authorList>
    </citation>
    <scope>NUCLEOTIDE SEQUENCE [LARGE SCALE GENOMIC DNA]</scope>
    <source>
        <strain evidence="1">SQ_2022a</strain>
    </source>
</reference>
<evidence type="ECO:0000313" key="2">
    <source>
        <dbReference type="Proteomes" id="UP001060215"/>
    </source>
</evidence>
<evidence type="ECO:0000313" key="1">
    <source>
        <dbReference type="EMBL" id="KAI7988294.1"/>
    </source>
</evidence>
<protein>
    <submittedName>
        <fullName evidence="1">Uncharacterized protein</fullName>
    </submittedName>
</protein>